<dbReference type="Proteomes" id="UP000826195">
    <property type="component" value="Unassembled WGS sequence"/>
</dbReference>
<organism evidence="2 3">
    <name type="scientific">Cotesia glomerata</name>
    <name type="common">Lepidopteran parasitic wasp</name>
    <name type="synonym">Apanteles glomeratus</name>
    <dbReference type="NCBI Taxonomy" id="32391"/>
    <lineage>
        <taxon>Eukaryota</taxon>
        <taxon>Metazoa</taxon>
        <taxon>Ecdysozoa</taxon>
        <taxon>Arthropoda</taxon>
        <taxon>Hexapoda</taxon>
        <taxon>Insecta</taxon>
        <taxon>Pterygota</taxon>
        <taxon>Neoptera</taxon>
        <taxon>Endopterygota</taxon>
        <taxon>Hymenoptera</taxon>
        <taxon>Apocrita</taxon>
        <taxon>Ichneumonoidea</taxon>
        <taxon>Braconidae</taxon>
        <taxon>Microgastrinae</taxon>
        <taxon>Cotesia</taxon>
    </lineage>
</organism>
<feature type="region of interest" description="Disordered" evidence="1">
    <location>
        <begin position="1"/>
        <end position="20"/>
    </location>
</feature>
<keyword evidence="3" id="KW-1185">Reference proteome</keyword>
<evidence type="ECO:0000313" key="2">
    <source>
        <dbReference type="EMBL" id="KAH0547087.1"/>
    </source>
</evidence>
<sequence length="110" mass="12238">MENEQGLGGEKKEQGDENEVHALSVVHRSSMAKFIDKAIKSVVQQDQCYINVAVVQPPRSLYNEDEISHITAATSKEEGIFSYAAGSNIPGMRFQAMKRGNERKETDCSF</sequence>
<dbReference type="AlphaFoldDB" id="A0AAV7I8G0"/>
<comment type="caution">
    <text evidence="2">The sequence shown here is derived from an EMBL/GenBank/DDBJ whole genome shotgun (WGS) entry which is preliminary data.</text>
</comment>
<gene>
    <name evidence="2" type="ORF">KQX54_017021</name>
</gene>
<evidence type="ECO:0000256" key="1">
    <source>
        <dbReference type="SAM" id="MobiDB-lite"/>
    </source>
</evidence>
<proteinExistence type="predicted"/>
<protein>
    <submittedName>
        <fullName evidence="2">Uncharacterized protein</fullName>
    </submittedName>
</protein>
<evidence type="ECO:0000313" key="3">
    <source>
        <dbReference type="Proteomes" id="UP000826195"/>
    </source>
</evidence>
<feature type="compositionally biased region" description="Basic and acidic residues" evidence="1">
    <location>
        <begin position="9"/>
        <end position="20"/>
    </location>
</feature>
<dbReference type="EMBL" id="JAHXZJ010002237">
    <property type="protein sequence ID" value="KAH0547087.1"/>
    <property type="molecule type" value="Genomic_DNA"/>
</dbReference>
<reference evidence="2 3" key="1">
    <citation type="journal article" date="2021" name="J. Hered.">
        <title>A chromosome-level genome assembly of the parasitoid wasp, Cotesia glomerata (Hymenoptera: Braconidae).</title>
        <authorList>
            <person name="Pinto B.J."/>
            <person name="Weis J.J."/>
            <person name="Gamble T."/>
            <person name="Ode P.J."/>
            <person name="Paul R."/>
            <person name="Zaspel J.M."/>
        </authorList>
    </citation>
    <scope>NUCLEOTIDE SEQUENCE [LARGE SCALE GENOMIC DNA]</scope>
    <source>
        <strain evidence="2">CgM1</strain>
    </source>
</reference>
<accession>A0AAV7I8G0</accession>
<name>A0AAV7I8G0_COTGL</name>